<proteinExistence type="predicted"/>
<dbReference type="eggNOG" id="ENOG502QQBP">
    <property type="taxonomic scope" value="Eukaryota"/>
</dbReference>
<evidence type="ECO:0000313" key="4">
    <source>
        <dbReference type="Proteomes" id="UP000008021"/>
    </source>
</evidence>
<protein>
    <recommendedName>
        <fullName evidence="2">DUF4220 domain-containing protein</fullName>
    </recommendedName>
</protein>
<dbReference type="InterPro" id="IPR007658">
    <property type="entry name" value="DUF594"/>
</dbReference>
<feature type="transmembrane region" description="Helical" evidence="1">
    <location>
        <begin position="84"/>
        <end position="105"/>
    </location>
</feature>
<feature type="domain" description="DUF4220" evidence="2">
    <location>
        <begin position="47"/>
        <end position="366"/>
    </location>
</feature>
<keyword evidence="1" id="KW-0812">Transmembrane</keyword>
<dbReference type="Gramene" id="OMERI08G12790.1">
    <property type="protein sequence ID" value="OMERI08G12790.1"/>
    <property type="gene ID" value="OMERI08G12790"/>
</dbReference>
<feature type="transmembrane region" description="Helical" evidence="1">
    <location>
        <begin position="45"/>
        <end position="64"/>
    </location>
</feature>
<feature type="transmembrane region" description="Helical" evidence="1">
    <location>
        <begin position="137"/>
        <end position="154"/>
    </location>
</feature>
<dbReference type="Pfam" id="PF04578">
    <property type="entry name" value="DUF594"/>
    <property type="match status" value="1"/>
</dbReference>
<evidence type="ECO:0000259" key="2">
    <source>
        <dbReference type="Pfam" id="PF13968"/>
    </source>
</evidence>
<dbReference type="PANTHER" id="PTHR31325">
    <property type="entry name" value="OS01G0798800 PROTEIN-RELATED"/>
    <property type="match status" value="1"/>
</dbReference>
<keyword evidence="1" id="KW-1133">Transmembrane helix</keyword>
<evidence type="ECO:0000313" key="3">
    <source>
        <dbReference type="EnsemblPlants" id="OMERI08G12790.1"/>
    </source>
</evidence>
<keyword evidence="4" id="KW-1185">Reference proteome</keyword>
<organism evidence="3">
    <name type="scientific">Oryza meridionalis</name>
    <dbReference type="NCBI Taxonomy" id="40149"/>
    <lineage>
        <taxon>Eukaryota</taxon>
        <taxon>Viridiplantae</taxon>
        <taxon>Streptophyta</taxon>
        <taxon>Embryophyta</taxon>
        <taxon>Tracheophyta</taxon>
        <taxon>Spermatophyta</taxon>
        <taxon>Magnoliopsida</taxon>
        <taxon>Liliopsida</taxon>
        <taxon>Poales</taxon>
        <taxon>Poaceae</taxon>
        <taxon>BOP clade</taxon>
        <taxon>Oryzoideae</taxon>
        <taxon>Oryzeae</taxon>
        <taxon>Oryzinae</taxon>
        <taxon>Oryza</taxon>
    </lineage>
</organism>
<dbReference type="EnsemblPlants" id="OMERI08G12790.1">
    <property type="protein sequence ID" value="OMERI08G12790.1"/>
    <property type="gene ID" value="OMERI08G12790"/>
</dbReference>
<dbReference type="Proteomes" id="UP000008021">
    <property type="component" value="Chromosome 8"/>
</dbReference>
<feature type="transmembrane region" description="Helical" evidence="1">
    <location>
        <begin position="13"/>
        <end position="33"/>
    </location>
</feature>
<sequence length="637" mass="72721">METLLQLWNEWEIHLLVLLSFTLQIFLFFAGSLRPRNTNTFVRLSLWFAYLGADFVAVYTLGFLSRQQGNDTGKGTLRETHQLAFFWAPFLLVHLGGQDTITAFAIEDNNLWLRHLLNLTAHVMLASYVFWKSIGWHNLQLLIPGIFMFISGIIKYGERTYALKCGSLKNTEGLTARGNEIQPPDRLNRDNMYFGVVGFALRSAPVVRNFFAGCNIVQFMAAHIDYMSTFGELDGRQLLLKIEIGMMYGDLYSKAMVLRKRICLIFRCLSQISALVAFVLFIVSNKHRYSGADIAVTYVLFIGGFLVEFCALAVVIMSPWTWGWLESRKCHKLARMCWFLLSYNIRKLEKRMLWPNSIGQYNILNYVGLDQSWFSRQTKMLIRMTAKMIGAGKERHLMISKLLDSKSIQVDKEIMQCVTMYVDGMRSELNDLSGRPYQQWPNLHPVLEKLRALSLDDFGLVIVFLHALTEVHLRTYYDPPGNMDALVGVCRKLSNYMLYLLVTHPEMLPVTGSVETTLEFFVSKVTEYGDSGKDANLRGTRKLLEDLMDLHIIQPNEATLQEIRDLWLRLLLYAAGKSRGDTHAAQLAVGGELLTFAWLLMAHLEIGDPWPSRIELGDATGTLGPDIAYVFPKKYST</sequence>
<reference evidence="3" key="2">
    <citation type="submission" date="2018-05" db="EMBL/GenBank/DDBJ databases">
        <title>OmerRS3 (Oryza meridionalis Reference Sequence Version 3).</title>
        <authorList>
            <person name="Zhang J."/>
            <person name="Kudrna D."/>
            <person name="Lee S."/>
            <person name="Talag J."/>
            <person name="Welchert J."/>
            <person name="Wing R.A."/>
        </authorList>
    </citation>
    <scope>NUCLEOTIDE SEQUENCE [LARGE SCALE GENOMIC DNA]</scope>
    <source>
        <strain evidence="3">cv. OR44</strain>
    </source>
</reference>
<dbReference type="HOGENOM" id="CLU_009180_6_0_1"/>
<feature type="transmembrane region" description="Helical" evidence="1">
    <location>
        <begin position="295"/>
        <end position="325"/>
    </location>
</feature>
<reference evidence="3" key="1">
    <citation type="submission" date="2015-04" db="UniProtKB">
        <authorList>
            <consortium name="EnsemblPlants"/>
        </authorList>
    </citation>
    <scope>IDENTIFICATION</scope>
</reference>
<dbReference type="Pfam" id="PF13968">
    <property type="entry name" value="DUF4220"/>
    <property type="match status" value="1"/>
</dbReference>
<dbReference type="AlphaFoldDB" id="A0A0E0ELR3"/>
<name>A0A0E0ELR3_9ORYZ</name>
<feature type="transmembrane region" description="Helical" evidence="1">
    <location>
        <begin position="264"/>
        <end position="283"/>
    </location>
</feature>
<dbReference type="STRING" id="40149.A0A0E0ELR3"/>
<evidence type="ECO:0000256" key="1">
    <source>
        <dbReference type="SAM" id="Phobius"/>
    </source>
</evidence>
<dbReference type="InterPro" id="IPR025315">
    <property type="entry name" value="DUF4220"/>
</dbReference>
<keyword evidence="1" id="KW-0472">Membrane</keyword>
<accession>A0A0E0ELR3</accession>